<dbReference type="EMBL" id="CACVAZ010000002">
    <property type="protein sequence ID" value="CAA6802161.1"/>
    <property type="molecule type" value="Genomic_DNA"/>
</dbReference>
<keyword evidence="3" id="KW-0326">Glycosidase</keyword>
<name>A0A6S6S1B7_9BACT</name>
<dbReference type="Gene3D" id="1.10.8.350">
    <property type="entry name" value="Bacterial muramidase"/>
    <property type="match status" value="1"/>
</dbReference>
<protein>
    <submittedName>
        <fullName evidence="3">Membrane-bound lytic murein transglycosylase B (EC)</fullName>
        <ecNumber evidence="3">3.2.1.-</ecNumber>
    </submittedName>
</protein>
<keyword evidence="3" id="KW-0378">Hydrolase</keyword>
<feature type="domain" description="Transglycosylase SLT" evidence="2">
    <location>
        <begin position="96"/>
        <end position="395"/>
    </location>
</feature>
<dbReference type="EC" id="3.2.1.-" evidence="3"/>
<evidence type="ECO:0000313" key="3">
    <source>
        <dbReference type="EMBL" id="CAA6802161.1"/>
    </source>
</evidence>
<reference evidence="3" key="1">
    <citation type="submission" date="2020-01" db="EMBL/GenBank/DDBJ databases">
        <authorList>
            <person name="Meier V. D."/>
            <person name="Meier V D."/>
        </authorList>
    </citation>
    <scope>NUCLEOTIDE SEQUENCE</scope>
    <source>
        <strain evidence="3">HLG_WM_MAG_02</strain>
    </source>
</reference>
<dbReference type="FunFam" id="1.10.8.350:FF:000001">
    <property type="entry name" value="Lytic murein transglycosylase B"/>
    <property type="match status" value="1"/>
</dbReference>
<dbReference type="InterPro" id="IPR011757">
    <property type="entry name" value="Lytic_transglycosylase_MltB"/>
</dbReference>
<evidence type="ECO:0000259" key="2">
    <source>
        <dbReference type="Pfam" id="PF13406"/>
    </source>
</evidence>
<dbReference type="PANTHER" id="PTHR30163:SF9">
    <property type="entry name" value="MEMBRANE-BOUND LYTIC MUREIN TRANSGLYCOSYLASE B"/>
    <property type="match status" value="1"/>
</dbReference>
<dbReference type="InterPro" id="IPR031304">
    <property type="entry name" value="SLT_2"/>
</dbReference>
<feature type="active site" evidence="1">
    <location>
        <position position="200"/>
    </location>
</feature>
<sequence>MLNLNKKDSLMHKMKNLALLTLILILSAGCIQKTQPIKVNDSTQLPIVGTEQPIIYNPNPIVYQPPIIYPEVIQPIEEPPYVPQRTPYLQGAYGNNNKLKQFIAQISSKYNYDQYELNAIFSTVNRDTEALKKYNVYKTAKPASKVTEIGSWDKYRANFLTPSRISKGVEFWQENAHYLNKAAHIYGVAPEYIVGIIGVETNFGGYTGTHSVLDALTTLSIEYTARATFFTSELENYLLMLRDEQVDPQKIKGSYAGAFGLAQFMPSSFREYAIDFNGDGHINLFNKADAIGSIANYFIGRGKWQPNLPITMQTYYSKARFYGLPTGHKTSYTQAHMTSLGMRPTSNFSGYKGNVSLIKLSKYNRDELWWGTPNFRAITRYNPKDYYAMAVHQLSLAIRQAKYGR</sequence>
<dbReference type="InterPro" id="IPR023346">
    <property type="entry name" value="Lysozyme-like_dom_sf"/>
</dbReference>
<dbReference type="InterPro" id="IPR043426">
    <property type="entry name" value="MltB-like"/>
</dbReference>
<accession>A0A6S6S1B7</accession>
<organism evidence="3">
    <name type="scientific">uncultured Sulfurovum sp</name>
    <dbReference type="NCBI Taxonomy" id="269237"/>
    <lineage>
        <taxon>Bacteria</taxon>
        <taxon>Pseudomonadati</taxon>
        <taxon>Campylobacterota</taxon>
        <taxon>Epsilonproteobacteria</taxon>
        <taxon>Campylobacterales</taxon>
        <taxon>Sulfurovaceae</taxon>
        <taxon>Sulfurovum</taxon>
        <taxon>environmental samples</taxon>
    </lineage>
</organism>
<dbReference type="PANTHER" id="PTHR30163">
    <property type="entry name" value="MEMBRANE-BOUND LYTIC MUREIN TRANSGLYCOSYLASE B"/>
    <property type="match status" value="1"/>
</dbReference>
<evidence type="ECO:0000256" key="1">
    <source>
        <dbReference type="PIRSR" id="PIRSR611757-1"/>
    </source>
</evidence>
<dbReference type="Pfam" id="PF13406">
    <property type="entry name" value="SLT_2"/>
    <property type="match status" value="1"/>
</dbReference>
<dbReference type="SUPFAM" id="SSF53955">
    <property type="entry name" value="Lysozyme-like"/>
    <property type="match status" value="1"/>
</dbReference>
<dbReference type="GO" id="GO:0009253">
    <property type="term" value="P:peptidoglycan catabolic process"/>
    <property type="evidence" value="ECO:0007669"/>
    <property type="project" value="TreeGrafter"/>
</dbReference>
<gene>
    <name evidence="3" type="ORF">HELGO_WM27870</name>
</gene>
<proteinExistence type="predicted"/>
<dbReference type="GO" id="GO:0016798">
    <property type="term" value="F:hydrolase activity, acting on glycosyl bonds"/>
    <property type="evidence" value="ECO:0007669"/>
    <property type="project" value="UniProtKB-KW"/>
</dbReference>
<dbReference type="NCBIfam" id="TIGR02282">
    <property type="entry name" value="MltB"/>
    <property type="match status" value="1"/>
</dbReference>
<dbReference type="GO" id="GO:0008933">
    <property type="term" value="F:peptidoglycan lytic transglycosylase activity"/>
    <property type="evidence" value="ECO:0007669"/>
    <property type="project" value="TreeGrafter"/>
</dbReference>
<dbReference type="AlphaFoldDB" id="A0A6S6S1B7"/>
<dbReference type="Gene3D" id="1.10.530.10">
    <property type="match status" value="1"/>
</dbReference>
<dbReference type="CDD" id="cd13399">
    <property type="entry name" value="Slt35-like"/>
    <property type="match status" value="1"/>
</dbReference>
<dbReference type="PROSITE" id="PS51257">
    <property type="entry name" value="PROKAR_LIPOPROTEIN"/>
    <property type="match status" value="1"/>
</dbReference>